<gene>
    <name evidence="2" type="ORF">M409DRAFT_53918</name>
</gene>
<dbReference type="GeneID" id="54565781"/>
<protein>
    <submittedName>
        <fullName evidence="2">Uncharacterized protein</fullName>
    </submittedName>
</protein>
<keyword evidence="3" id="KW-1185">Reference proteome</keyword>
<evidence type="ECO:0000313" key="2">
    <source>
        <dbReference type="EMBL" id="KAF2167982.1"/>
    </source>
</evidence>
<feature type="region of interest" description="Disordered" evidence="1">
    <location>
        <begin position="203"/>
        <end position="243"/>
    </location>
</feature>
<accession>A0A6A6CQ81</accession>
<sequence>MINEPVKLISLCTLCLLHKASDSQYLMQQQKSVIRTFTMNTRRRFYTNFPPDDPETPSPPLSPPRRTRITGTRAEIEDLRHRKTRITGKGSYAKRIDELAKEHLIQDYDKAERAFATGHYEFCKDQCFFIHASKPLSDTIKAKTYMLLARREVLGDSPEERESYAKEAMKCWDVVIERRGYCHTRFPAEVAREQRKVAKRQLEVAQSDLNSRRKKNIASHSRQDENLDPALQELKARQESQEL</sequence>
<organism evidence="2 3">
    <name type="scientific">Zasmidium cellare ATCC 36951</name>
    <dbReference type="NCBI Taxonomy" id="1080233"/>
    <lineage>
        <taxon>Eukaryota</taxon>
        <taxon>Fungi</taxon>
        <taxon>Dikarya</taxon>
        <taxon>Ascomycota</taxon>
        <taxon>Pezizomycotina</taxon>
        <taxon>Dothideomycetes</taxon>
        <taxon>Dothideomycetidae</taxon>
        <taxon>Mycosphaerellales</taxon>
        <taxon>Mycosphaerellaceae</taxon>
        <taxon>Zasmidium</taxon>
    </lineage>
</organism>
<name>A0A6A6CQ81_ZASCE</name>
<evidence type="ECO:0000256" key="1">
    <source>
        <dbReference type="SAM" id="MobiDB-lite"/>
    </source>
</evidence>
<dbReference type="AlphaFoldDB" id="A0A6A6CQ81"/>
<feature type="region of interest" description="Disordered" evidence="1">
    <location>
        <begin position="45"/>
        <end position="68"/>
    </location>
</feature>
<dbReference type="EMBL" id="ML993592">
    <property type="protein sequence ID" value="KAF2167982.1"/>
    <property type="molecule type" value="Genomic_DNA"/>
</dbReference>
<feature type="compositionally biased region" description="Basic and acidic residues" evidence="1">
    <location>
        <begin position="234"/>
        <end position="243"/>
    </location>
</feature>
<dbReference type="Proteomes" id="UP000799537">
    <property type="component" value="Unassembled WGS sequence"/>
</dbReference>
<evidence type="ECO:0000313" key="3">
    <source>
        <dbReference type="Proteomes" id="UP000799537"/>
    </source>
</evidence>
<dbReference type="RefSeq" id="XP_033668871.1">
    <property type="nucleotide sequence ID" value="XM_033812509.1"/>
</dbReference>
<proteinExistence type="predicted"/>
<reference evidence="2" key="1">
    <citation type="journal article" date="2020" name="Stud. Mycol.">
        <title>101 Dothideomycetes genomes: a test case for predicting lifestyles and emergence of pathogens.</title>
        <authorList>
            <person name="Haridas S."/>
            <person name="Albert R."/>
            <person name="Binder M."/>
            <person name="Bloem J."/>
            <person name="Labutti K."/>
            <person name="Salamov A."/>
            <person name="Andreopoulos B."/>
            <person name="Baker S."/>
            <person name="Barry K."/>
            <person name="Bills G."/>
            <person name="Bluhm B."/>
            <person name="Cannon C."/>
            <person name="Castanera R."/>
            <person name="Culley D."/>
            <person name="Daum C."/>
            <person name="Ezra D."/>
            <person name="Gonzalez J."/>
            <person name="Henrissat B."/>
            <person name="Kuo A."/>
            <person name="Liang C."/>
            <person name="Lipzen A."/>
            <person name="Lutzoni F."/>
            <person name="Magnuson J."/>
            <person name="Mondo S."/>
            <person name="Nolan M."/>
            <person name="Ohm R."/>
            <person name="Pangilinan J."/>
            <person name="Park H.-J."/>
            <person name="Ramirez L."/>
            <person name="Alfaro M."/>
            <person name="Sun H."/>
            <person name="Tritt A."/>
            <person name="Yoshinaga Y."/>
            <person name="Zwiers L.-H."/>
            <person name="Turgeon B."/>
            <person name="Goodwin S."/>
            <person name="Spatafora J."/>
            <person name="Crous P."/>
            <person name="Grigoriev I."/>
        </authorList>
    </citation>
    <scope>NUCLEOTIDE SEQUENCE</scope>
    <source>
        <strain evidence="2">ATCC 36951</strain>
    </source>
</reference>